<dbReference type="Pfam" id="PF12728">
    <property type="entry name" value="HTH_17"/>
    <property type="match status" value="1"/>
</dbReference>
<feature type="domain" description="PBP" evidence="1">
    <location>
        <begin position="130"/>
        <end position="319"/>
    </location>
</feature>
<reference evidence="3 4" key="1">
    <citation type="submission" date="2012-01" db="EMBL/GenBank/DDBJ databases">
        <title>Complete sequence of chromosome of Clostridium pasteurianum BC1.</title>
        <authorList>
            <consortium name="US DOE Joint Genome Institute"/>
            <person name="Lucas S."/>
            <person name="Han J."/>
            <person name="Lapidus A."/>
            <person name="Cheng J.-F."/>
            <person name="Goodwin L."/>
            <person name="Pitluck S."/>
            <person name="Peters L."/>
            <person name="Mikhailova N."/>
            <person name="Teshima H."/>
            <person name="Detter J.C."/>
            <person name="Han C."/>
            <person name="Tapia R."/>
            <person name="Land M."/>
            <person name="Hauser L."/>
            <person name="Kyrpides N."/>
            <person name="Ivanova N."/>
            <person name="Pagani I."/>
            <person name="Dunn J."/>
            <person name="Taghavi S."/>
            <person name="Francis A."/>
            <person name="van der Lelie D."/>
            <person name="Woyke T."/>
        </authorList>
    </citation>
    <scope>NUCLEOTIDE SEQUENCE [LARGE SCALE GENOMIC DNA]</scope>
    <source>
        <strain evidence="3 4">BC1</strain>
    </source>
</reference>
<dbReference type="InterPro" id="IPR010093">
    <property type="entry name" value="SinI_DNA-bd"/>
</dbReference>
<keyword evidence="3" id="KW-0238">DNA-binding</keyword>
<dbReference type="HOGENOM" id="CLU_053344_0_0_9"/>
<dbReference type="GO" id="GO:0003677">
    <property type="term" value="F:DNA binding"/>
    <property type="evidence" value="ECO:0007669"/>
    <property type="project" value="UniProtKB-KW"/>
</dbReference>
<evidence type="ECO:0000313" key="3">
    <source>
        <dbReference type="EMBL" id="AGK96065.1"/>
    </source>
</evidence>
<dbReference type="InterPro" id="IPR041657">
    <property type="entry name" value="HTH_17"/>
</dbReference>
<evidence type="ECO:0000313" key="4">
    <source>
        <dbReference type="Proteomes" id="UP000013523"/>
    </source>
</evidence>
<dbReference type="InterPro" id="IPR024370">
    <property type="entry name" value="PBP_domain"/>
</dbReference>
<dbReference type="PANTHER" id="PTHR38431">
    <property type="entry name" value="BLL2305 PROTEIN"/>
    <property type="match status" value="1"/>
</dbReference>
<dbReference type="Pfam" id="PF12727">
    <property type="entry name" value="PBP_like"/>
    <property type="match status" value="1"/>
</dbReference>
<dbReference type="NCBIfam" id="TIGR01764">
    <property type="entry name" value="excise"/>
    <property type="match status" value="1"/>
</dbReference>
<dbReference type="RefSeq" id="WP_015614388.1">
    <property type="nucleotide sequence ID" value="NC_021182.1"/>
</dbReference>
<evidence type="ECO:0000259" key="1">
    <source>
        <dbReference type="Pfam" id="PF12727"/>
    </source>
</evidence>
<dbReference type="PATRIC" id="fig|86416.3.peg.1050"/>
<keyword evidence="4" id="KW-1185">Reference proteome</keyword>
<evidence type="ECO:0000259" key="2">
    <source>
        <dbReference type="Pfam" id="PF12728"/>
    </source>
</evidence>
<protein>
    <submittedName>
        <fullName evidence="3">DNA-binding protein, excisionase family</fullName>
    </submittedName>
</protein>
<organism evidence="3 4">
    <name type="scientific">Clostridium pasteurianum BC1</name>
    <dbReference type="NCBI Taxonomy" id="86416"/>
    <lineage>
        <taxon>Bacteria</taxon>
        <taxon>Bacillati</taxon>
        <taxon>Bacillota</taxon>
        <taxon>Clostridia</taxon>
        <taxon>Eubacteriales</taxon>
        <taxon>Clostridiaceae</taxon>
        <taxon>Clostridium</taxon>
    </lineage>
</organism>
<sequence>MSENSSLTPQEVADILKIAKTTVYELIKRGELNAYRIGRRVRVEQSDVEDYKNRSKNLNNVNIKGFNNNNISKNKTINSTPILNFNNNDIIKTYNSNGEEQIKTNYNTILNNNIVLMAGEDVLLDILSRYLSSHPKGAKTMLSCVSSYKSLVSLYEGEAQIATCHLWDGKTGEYNIPYIEKLLPGIPAVIVHLSSRTQGFYVKKGNPKKIKNWEDLRRKDITIANRENGSGTRVLLDQHLKLLGISSQDIKGYNEKYLTHLTVASVVSSGKADLGLGIEKAAFQVQGIDFIPLQKEKYDLVIKKEDLNNLPFKALIEILNSENFRIELDGIGGYDLSETGKIVEI</sequence>
<dbReference type="PANTHER" id="PTHR38431:SF1">
    <property type="entry name" value="BLL2305 PROTEIN"/>
    <property type="match status" value="1"/>
</dbReference>
<dbReference type="Gene3D" id="3.40.190.10">
    <property type="entry name" value="Periplasmic binding protein-like II"/>
    <property type="match status" value="1"/>
</dbReference>
<dbReference type="Proteomes" id="UP000013523">
    <property type="component" value="Chromosome"/>
</dbReference>
<dbReference type="SUPFAM" id="SSF53850">
    <property type="entry name" value="Periplasmic binding protein-like II"/>
    <property type="match status" value="1"/>
</dbReference>
<dbReference type="STRING" id="86416.Clopa_1057"/>
<proteinExistence type="predicted"/>
<dbReference type="eggNOG" id="COG1910">
    <property type="taxonomic scope" value="Bacteria"/>
</dbReference>
<accession>R4K8W3</accession>
<dbReference type="AlphaFoldDB" id="R4K8W3"/>
<feature type="domain" description="Helix-turn-helix" evidence="2">
    <location>
        <begin position="7"/>
        <end position="54"/>
    </location>
</feature>
<dbReference type="EMBL" id="CP003261">
    <property type="protein sequence ID" value="AGK96065.1"/>
    <property type="molecule type" value="Genomic_DNA"/>
</dbReference>
<dbReference type="KEGG" id="cpas:Clopa_1057"/>
<gene>
    <name evidence="3" type="ORF">Clopa_1057</name>
</gene>
<dbReference type="OrthoDB" id="9804758at2"/>
<name>R4K8W3_CLOPA</name>